<protein>
    <submittedName>
        <fullName evidence="3">Xanthine and CO dehydrogenases maturation factor, XdhC/CoxF family</fullName>
    </submittedName>
</protein>
<evidence type="ECO:0000313" key="3">
    <source>
        <dbReference type="EMBL" id="TGO05538.1"/>
    </source>
</evidence>
<keyword evidence="4" id="KW-1185">Reference proteome</keyword>
<dbReference type="InterPro" id="IPR052698">
    <property type="entry name" value="MoCofactor_Util/Proc"/>
</dbReference>
<name>A0A4Z1E3M5_9MICO</name>
<dbReference type="Proteomes" id="UP000297318">
    <property type="component" value="Unassembled WGS sequence"/>
</dbReference>
<dbReference type="OrthoDB" id="9815497at2"/>
<dbReference type="Pfam" id="PF02625">
    <property type="entry name" value="XdhC_CoxI"/>
    <property type="match status" value="1"/>
</dbReference>
<comment type="caution">
    <text evidence="3">The sequence shown here is derived from an EMBL/GenBank/DDBJ whole genome shotgun (WGS) entry which is preliminary data.</text>
</comment>
<dbReference type="RefSeq" id="WP_135849530.1">
    <property type="nucleotide sequence ID" value="NZ_RHPJ01000002.1"/>
</dbReference>
<dbReference type="EMBL" id="RHPJ01000002">
    <property type="protein sequence ID" value="TGO05538.1"/>
    <property type="molecule type" value="Genomic_DNA"/>
</dbReference>
<organism evidence="3 4">
    <name type="scientific">Serinibacter arcticus</name>
    <dbReference type="NCBI Taxonomy" id="1655435"/>
    <lineage>
        <taxon>Bacteria</taxon>
        <taxon>Bacillati</taxon>
        <taxon>Actinomycetota</taxon>
        <taxon>Actinomycetes</taxon>
        <taxon>Micrococcales</taxon>
        <taxon>Beutenbergiaceae</taxon>
        <taxon>Serinibacter</taxon>
    </lineage>
</organism>
<dbReference type="PANTHER" id="PTHR30388:SF4">
    <property type="entry name" value="MOLYBDENUM COFACTOR INSERTION CHAPERONE PAOD"/>
    <property type="match status" value="1"/>
</dbReference>
<dbReference type="Gene3D" id="3.40.50.720">
    <property type="entry name" value="NAD(P)-binding Rossmann-like Domain"/>
    <property type="match status" value="1"/>
</dbReference>
<evidence type="ECO:0000259" key="2">
    <source>
        <dbReference type="Pfam" id="PF13478"/>
    </source>
</evidence>
<sequence>MFEHAAHLLPLLRGGDAVALVTITRVRGSAPRVVGATMAVTAQAQVLGSLSGGCAESDAVLLALDALRTGEASSATFALACGGSIDVVAHRVLPTDTVAVAALADATAGRAAAVGLIRSGPGTGTIVVPGCDDGAGAPGADGVDSGEARLLVLRHEPRPPLLIVGAGEHAVALCRVAAAVGFAVTVCDDSGLLATAERFPDAAAVLVADPAEHLASLAPHGVDPRTAICVLTHDERVDVPVLLVALALPVAFVGAMGSRATVARRRRLLHEGGLRADRIARLRSPLGLDLGGSSPGETALAILAEVVAARHGASARPLNELTGRVHRPVTTTATAVSPAVAAGAVA</sequence>
<evidence type="ECO:0000259" key="1">
    <source>
        <dbReference type="Pfam" id="PF02625"/>
    </source>
</evidence>
<feature type="domain" description="XdhC Rossmann" evidence="2">
    <location>
        <begin position="161"/>
        <end position="306"/>
    </location>
</feature>
<dbReference type="PANTHER" id="PTHR30388">
    <property type="entry name" value="ALDEHYDE OXIDOREDUCTASE MOLYBDENUM COFACTOR ASSEMBLY PROTEIN"/>
    <property type="match status" value="1"/>
</dbReference>
<feature type="domain" description="XdhC- CoxI" evidence="1">
    <location>
        <begin position="12"/>
        <end position="73"/>
    </location>
</feature>
<proteinExistence type="predicted"/>
<gene>
    <name evidence="3" type="ORF">SERN_1542</name>
</gene>
<dbReference type="InterPro" id="IPR027051">
    <property type="entry name" value="XdhC_Rossmann_dom"/>
</dbReference>
<accession>A0A4Z1E3M5</accession>
<dbReference type="InterPro" id="IPR003777">
    <property type="entry name" value="XdhC_CoxI"/>
</dbReference>
<dbReference type="Pfam" id="PF13478">
    <property type="entry name" value="XdhC_C"/>
    <property type="match status" value="1"/>
</dbReference>
<reference evidence="3 4" key="1">
    <citation type="submission" date="2018-11" db="EMBL/GenBank/DDBJ databases">
        <title>Complete genome sequencing of the Actinobacteria Serinibacter sp. K3-2.</title>
        <authorList>
            <person name="Rakitin A.L."/>
            <person name="Beletsky A.V."/>
            <person name="Mardanov A.V."/>
            <person name="Ravin N.V."/>
            <person name="Gromova A.S."/>
            <person name="Filippova S.N."/>
            <person name="Gal'Chenko V.F."/>
        </authorList>
    </citation>
    <scope>NUCLEOTIDE SEQUENCE [LARGE SCALE GENOMIC DNA]</scope>
    <source>
        <strain evidence="3 4">K3-2</strain>
    </source>
</reference>
<evidence type="ECO:0000313" key="4">
    <source>
        <dbReference type="Proteomes" id="UP000297318"/>
    </source>
</evidence>
<dbReference type="AlphaFoldDB" id="A0A4Z1E3M5"/>